<gene>
    <name evidence="2" type="ORF">AWL63_18325</name>
</gene>
<protein>
    <recommendedName>
        <fullName evidence="1">DNA-binding phage zinc finger domain-containing protein</fullName>
    </recommendedName>
</protein>
<evidence type="ECO:0000259" key="1">
    <source>
        <dbReference type="Pfam" id="PF24623"/>
    </source>
</evidence>
<evidence type="ECO:0000313" key="3">
    <source>
        <dbReference type="Proteomes" id="UP000094256"/>
    </source>
</evidence>
<dbReference type="STRING" id="1560345.AWL63_18325"/>
<dbReference type="Proteomes" id="UP000094256">
    <property type="component" value="Chromosome"/>
</dbReference>
<reference evidence="2 3" key="1">
    <citation type="submission" date="2016-01" db="EMBL/GenBank/DDBJ databases">
        <title>Complete genome and mega plasmid sequence of Sphingomonas panacis DCY99 elicits systemic resistance in rice to Xanthomonas oryzae.</title>
        <authorList>
            <person name="Kim Y.J."/>
            <person name="Yang D.C."/>
            <person name="Sing P."/>
        </authorList>
    </citation>
    <scope>NUCLEOTIDE SEQUENCE [LARGE SCALE GENOMIC DNA]</scope>
    <source>
        <strain evidence="2 3">DCY99</strain>
    </source>
</reference>
<dbReference type="RefSeq" id="WP_069206136.1">
    <property type="nucleotide sequence ID" value="NZ_CP014168.1"/>
</dbReference>
<dbReference type="KEGG" id="span:AWL63_18325"/>
<dbReference type="OrthoDB" id="7856071at2"/>
<dbReference type="Pfam" id="PF24623">
    <property type="entry name" value="Phage_zn_bind_8"/>
    <property type="match status" value="1"/>
</dbReference>
<evidence type="ECO:0000313" key="2">
    <source>
        <dbReference type="EMBL" id="AOH85600.1"/>
    </source>
</evidence>
<proteinExistence type="predicted"/>
<keyword evidence="3" id="KW-1185">Reference proteome</keyword>
<dbReference type="AlphaFoldDB" id="A0A1B3ZDU3"/>
<accession>A0A1B3ZDU3</accession>
<sequence>MAHIVKGTAFCQKPGCGKTWPVDPVLTVQCPDCKAPAGVGCRRPSGWSGPFVDFHASRDLLADREGRYGACPLKICGLDRASAQGTLPLFEKC</sequence>
<dbReference type="EMBL" id="CP014168">
    <property type="protein sequence ID" value="AOH85600.1"/>
    <property type="molecule type" value="Genomic_DNA"/>
</dbReference>
<organism evidence="2 3">
    <name type="scientific">Sphingomonas panacis</name>
    <dbReference type="NCBI Taxonomy" id="1560345"/>
    <lineage>
        <taxon>Bacteria</taxon>
        <taxon>Pseudomonadati</taxon>
        <taxon>Pseudomonadota</taxon>
        <taxon>Alphaproteobacteria</taxon>
        <taxon>Sphingomonadales</taxon>
        <taxon>Sphingomonadaceae</taxon>
        <taxon>Sphingomonas</taxon>
    </lineage>
</organism>
<name>A0A1B3ZDU3_9SPHN</name>
<dbReference type="InterPro" id="IPR056911">
    <property type="entry name" value="Phage_Znf_bind_put"/>
</dbReference>
<feature type="domain" description="DNA-binding phage zinc finger" evidence="1">
    <location>
        <begin position="24"/>
        <end position="63"/>
    </location>
</feature>